<dbReference type="Pfam" id="PF25302">
    <property type="entry name" value="NADase_transloc"/>
    <property type="match status" value="1"/>
</dbReference>
<evidence type="ECO:0000313" key="4">
    <source>
        <dbReference type="Proteomes" id="UP000297241"/>
    </source>
</evidence>
<dbReference type="NCBIfam" id="NF047619">
    <property type="entry name" value="NADase_discoid"/>
    <property type="match status" value="1"/>
</dbReference>
<feature type="signal peptide" evidence="1">
    <location>
        <begin position="1"/>
        <end position="20"/>
    </location>
</feature>
<dbReference type="RefSeq" id="WP_135757035.1">
    <property type="nucleotide sequence ID" value="NZ_RQHS01000017.1"/>
</dbReference>
<accession>A0A4Z1ATN3</accession>
<evidence type="ECO:0000256" key="1">
    <source>
        <dbReference type="SAM" id="SignalP"/>
    </source>
</evidence>
<organism evidence="3 4">
    <name type="scientific">Leptospira dzoumogneensis</name>
    <dbReference type="NCBI Taxonomy" id="2484904"/>
    <lineage>
        <taxon>Bacteria</taxon>
        <taxon>Pseudomonadati</taxon>
        <taxon>Spirochaetota</taxon>
        <taxon>Spirochaetia</taxon>
        <taxon>Leptospirales</taxon>
        <taxon>Leptospiraceae</taxon>
        <taxon>Leptospira</taxon>
    </lineage>
</organism>
<sequence length="261" mass="29546">MKYKFFVAIFTLLLCDFVFSQGYDGEMCKKNPNLSLKKSVKKGFISEIMVGVSNISGRKSKGPDISHSQYLATSTLLNLKNVPTLSPKTLRMEEPADEDRVIRRDLISCRFSAYYAMDGDSSTAWSEGEEGDGIGEMLIAIVDIRKPIKIWIGFGRSENSFFENNRPKRIRIHAFEAQGFSFGLDNVNLHNNKLLGSSEVELNDVNDYQKLTIPIYQLKGISNESTGFEKHFYSFIAIEILEVYKGSKYSDTLISEVQNIK</sequence>
<comment type="caution">
    <text evidence="3">The sequence shown here is derived from an EMBL/GenBank/DDBJ whole genome shotgun (WGS) entry which is preliminary data.</text>
</comment>
<reference evidence="3" key="1">
    <citation type="journal article" date="2019" name="PLoS Negl. Trop. Dis.">
        <title>Revisiting the worldwide diversity of Leptospira species in the environment.</title>
        <authorList>
            <person name="Vincent A.T."/>
            <person name="Schiettekatte O."/>
            <person name="Bourhy P."/>
            <person name="Veyrier F.J."/>
            <person name="Picardeau M."/>
        </authorList>
    </citation>
    <scope>NUCLEOTIDE SEQUENCE [LARGE SCALE GENOMIC DNA]</scope>
    <source>
        <strain evidence="3">201601113</strain>
    </source>
</reference>
<feature type="domain" description="NAD glycohydrolase translocation F5/8 type C" evidence="2">
    <location>
        <begin position="111"/>
        <end position="258"/>
    </location>
</feature>
<evidence type="ECO:0000313" key="3">
    <source>
        <dbReference type="EMBL" id="TGM98983.1"/>
    </source>
</evidence>
<name>A0A4Z1ATN3_9LEPT</name>
<evidence type="ECO:0000259" key="2">
    <source>
        <dbReference type="Pfam" id="PF25302"/>
    </source>
</evidence>
<protein>
    <recommendedName>
        <fullName evidence="2">NAD glycohydrolase translocation F5/8 type C domain-containing protein</fullName>
    </recommendedName>
</protein>
<keyword evidence="4" id="KW-1185">Reference proteome</keyword>
<dbReference type="EMBL" id="RQHS01000017">
    <property type="protein sequence ID" value="TGM98983.1"/>
    <property type="molecule type" value="Genomic_DNA"/>
</dbReference>
<dbReference type="AlphaFoldDB" id="A0A4Z1ATN3"/>
<feature type="chain" id="PRO_5021275632" description="NAD glycohydrolase translocation F5/8 type C domain-containing protein" evidence="1">
    <location>
        <begin position="21"/>
        <end position="261"/>
    </location>
</feature>
<dbReference type="InterPro" id="IPR057561">
    <property type="entry name" value="NADase_transloc"/>
</dbReference>
<proteinExistence type="predicted"/>
<keyword evidence="1" id="KW-0732">Signal</keyword>
<gene>
    <name evidence="3" type="ORF">EHR06_10970</name>
</gene>
<dbReference type="OrthoDB" id="85718at2"/>
<dbReference type="Proteomes" id="UP000297241">
    <property type="component" value="Unassembled WGS sequence"/>
</dbReference>